<evidence type="ECO:0000256" key="6">
    <source>
        <dbReference type="ARBA" id="ARBA00023295"/>
    </source>
</evidence>
<dbReference type="SMART" id="SM00506">
    <property type="entry name" value="A1pp"/>
    <property type="match status" value="1"/>
</dbReference>
<dbReference type="EMBL" id="FPBT01000009">
    <property type="protein sequence ID" value="SFU52235.1"/>
    <property type="molecule type" value="Genomic_DNA"/>
</dbReference>
<dbReference type="NCBIfam" id="NF003163">
    <property type="entry name" value="PRK04143.1"/>
    <property type="match status" value="1"/>
</dbReference>
<dbReference type="SUPFAM" id="SSF52949">
    <property type="entry name" value="Macro domain-like"/>
    <property type="match status" value="1"/>
</dbReference>
<comment type="cofactor">
    <cofactor evidence="1">
        <name>Zn(2+)</name>
        <dbReference type="ChEBI" id="CHEBI:29105"/>
    </cofactor>
</comment>
<proteinExistence type="inferred from homology"/>
<evidence type="ECO:0000256" key="7">
    <source>
        <dbReference type="ARBA" id="ARBA00048482"/>
    </source>
</evidence>
<dbReference type="PANTHER" id="PTHR11106:SF121">
    <property type="entry name" value="ADP-RIBOSE 1''-PHOSPHATE PHOSPHATASE"/>
    <property type="match status" value="1"/>
</dbReference>
<dbReference type="AlphaFoldDB" id="A0A1I7GUZ5"/>
<dbReference type="PROSITE" id="PS51154">
    <property type="entry name" value="MACRO"/>
    <property type="match status" value="1"/>
</dbReference>
<gene>
    <name evidence="10" type="ORF">SAMN05216508_10963</name>
</gene>
<dbReference type="Proteomes" id="UP000198817">
    <property type="component" value="Unassembled WGS sequence"/>
</dbReference>
<evidence type="ECO:0000256" key="3">
    <source>
        <dbReference type="ARBA" id="ARBA00022723"/>
    </source>
</evidence>
<dbReference type="Pfam" id="PF01661">
    <property type="entry name" value="Macro"/>
    <property type="match status" value="1"/>
</dbReference>
<evidence type="ECO:0000256" key="8">
    <source>
        <dbReference type="ARBA" id="ARBA00093459"/>
    </source>
</evidence>
<dbReference type="PANTHER" id="PTHR11106">
    <property type="entry name" value="GANGLIOSIDE INDUCED DIFFERENTIATION ASSOCIATED PROTEIN 2-RELATED"/>
    <property type="match status" value="1"/>
</dbReference>
<sequence length="284" mass="31349">MNENELIAQLHFLINCLKAEMPEYAAYGLPDDVEQLFNLYRALCNVRMPSGDTGHTLPDDFYRVQSEVLKSITAEKGITDAAELPASGQDGRLCLWQGDITTLKADGIVNAANAQMLGCFSPLHGCIDNMIHTMAGVELREKCYQIMKAQGRKEPTGTAKITPGYNLPAGYVIHTVGPVVSGWLTEEDEELLASSYRSVLSLASAYQLESVAFCCISTGIFHFPQERAAEIAVRTVRSWLDAHPDASVHRVIFNVFKDSDRDIYRKILSAGPSCDGRDKEKDLD</sequence>
<dbReference type="STRING" id="155865.SAMN05216515_11063"/>
<evidence type="ECO:0000313" key="10">
    <source>
        <dbReference type="EMBL" id="SFU52235.1"/>
    </source>
</evidence>
<feature type="domain" description="Macro" evidence="9">
    <location>
        <begin position="80"/>
        <end position="272"/>
    </location>
</feature>
<dbReference type="RefSeq" id="WP_090471011.1">
    <property type="nucleotide sequence ID" value="NZ_FOWF01000010.1"/>
</dbReference>
<keyword evidence="4" id="KW-0378">Hydrolase</keyword>
<keyword evidence="5" id="KW-0862">Zinc</keyword>
<dbReference type="GO" id="GO:0046872">
    <property type="term" value="F:metal ion binding"/>
    <property type="evidence" value="ECO:0007669"/>
    <property type="project" value="UniProtKB-KW"/>
</dbReference>
<evidence type="ECO:0000313" key="11">
    <source>
        <dbReference type="Proteomes" id="UP000198817"/>
    </source>
</evidence>
<keyword evidence="3" id="KW-0479">Metal-binding</keyword>
<keyword evidence="11" id="KW-1185">Reference proteome</keyword>
<evidence type="ECO:0000256" key="1">
    <source>
        <dbReference type="ARBA" id="ARBA00001947"/>
    </source>
</evidence>
<name>A0A1I7GUZ5_9FIRM</name>
<dbReference type="CDD" id="cd02908">
    <property type="entry name" value="Macro_OAADPr_deacetylase"/>
    <property type="match status" value="1"/>
</dbReference>
<evidence type="ECO:0000256" key="4">
    <source>
        <dbReference type="ARBA" id="ARBA00022801"/>
    </source>
</evidence>
<keyword evidence="6" id="KW-0326">Glycosidase</keyword>
<dbReference type="InterPro" id="IPR043472">
    <property type="entry name" value="Macro_dom-like"/>
</dbReference>
<reference evidence="10 11" key="1">
    <citation type="submission" date="2016-10" db="EMBL/GenBank/DDBJ databases">
        <authorList>
            <person name="de Groot N.N."/>
        </authorList>
    </citation>
    <scope>NUCLEOTIDE SEQUENCE [LARGE SCALE GENOMIC DNA]</scope>
    <source>
        <strain evidence="10 11">KHGC13</strain>
    </source>
</reference>
<dbReference type="Gene3D" id="3.40.220.10">
    <property type="entry name" value="Leucine Aminopeptidase, subunit E, domain 1"/>
    <property type="match status" value="1"/>
</dbReference>
<evidence type="ECO:0000259" key="9">
    <source>
        <dbReference type="PROSITE" id="PS51154"/>
    </source>
</evidence>
<dbReference type="GO" id="GO:0016798">
    <property type="term" value="F:hydrolase activity, acting on glycosyl bonds"/>
    <property type="evidence" value="ECO:0007669"/>
    <property type="project" value="UniProtKB-KW"/>
</dbReference>
<protein>
    <recommendedName>
        <fullName evidence="2">Protein-ADP-ribose hydrolase</fullName>
    </recommendedName>
</protein>
<dbReference type="InterPro" id="IPR002589">
    <property type="entry name" value="Macro_dom"/>
</dbReference>
<organism evidence="10 11">
    <name type="scientific">Eubacterium pyruvativorans</name>
    <dbReference type="NCBI Taxonomy" id="155865"/>
    <lineage>
        <taxon>Bacteria</taxon>
        <taxon>Bacillati</taxon>
        <taxon>Bacillota</taxon>
        <taxon>Clostridia</taxon>
        <taxon>Eubacteriales</taxon>
        <taxon>Eubacteriaceae</taxon>
        <taxon>Eubacterium</taxon>
    </lineage>
</organism>
<evidence type="ECO:0000256" key="5">
    <source>
        <dbReference type="ARBA" id="ARBA00022833"/>
    </source>
</evidence>
<evidence type="ECO:0000256" key="2">
    <source>
        <dbReference type="ARBA" id="ARBA00018852"/>
    </source>
</evidence>
<comment type="similarity">
    <text evidence="8">Belongs to the MacroD-type family. Zn-Macro subfamily.</text>
</comment>
<comment type="catalytic activity">
    <reaction evidence="7">
        <text>4-O-(ADP-D-ribosyl)-L-aspartyl-[protein] + H2O = L-aspartyl-[protein] + ADP-D-ribose + H(+)</text>
        <dbReference type="Rhea" id="RHEA:54428"/>
        <dbReference type="Rhea" id="RHEA-COMP:9867"/>
        <dbReference type="Rhea" id="RHEA-COMP:13832"/>
        <dbReference type="ChEBI" id="CHEBI:15377"/>
        <dbReference type="ChEBI" id="CHEBI:15378"/>
        <dbReference type="ChEBI" id="CHEBI:29961"/>
        <dbReference type="ChEBI" id="CHEBI:57967"/>
        <dbReference type="ChEBI" id="CHEBI:138102"/>
    </reaction>
    <physiologicalReaction direction="left-to-right" evidence="7">
        <dbReference type="Rhea" id="RHEA:54429"/>
    </physiologicalReaction>
</comment>
<accession>A0A1I7GUZ5</accession>
<dbReference type="OrthoDB" id="6194521at2"/>